<accession>A0AAF0J808</accession>
<dbReference type="Proteomes" id="UP001219933">
    <property type="component" value="Chromosome 5"/>
</dbReference>
<keyword evidence="3" id="KW-0687">Ribonucleoprotein</keyword>
<organism evidence="6 7">
    <name type="scientific">Malassezia cuniculi</name>
    <dbReference type="NCBI Taxonomy" id="948313"/>
    <lineage>
        <taxon>Eukaryota</taxon>
        <taxon>Fungi</taxon>
        <taxon>Dikarya</taxon>
        <taxon>Basidiomycota</taxon>
        <taxon>Ustilaginomycotina</taxon>
        <taxon>Malasseziomycetes</taxon>
        <taxon>Malasseziales</taxon>
        <taxon>Malasseziaceae</taxon>
        <taxon>Malassezia</taxon>
    </lineage>
</organism>
<evidence type="ECO:0000256" key="1">
    <source>
        <dbReference type="ARBA" id="ARBA00007102"/>
    </source>
</evidence>
<evidence type="ECO:0000256" key="3">
    <source>
        <dbReference type="ARBA" id="ARBA00023274"/>
    </source>
</evidence>
<comment type="similarity">
    <text evidence="1">Belongs to the universal ribosomal protein uS10 family.</text>
</comment>
<dbReference type="InterPro" id="IPR027486">
    <property type="entry name" value="Ribosomal_uS10_dom"/>
</dbReference>
<dbReference type="GO" id="GO:0003735">
    <property type="term" value="F:structural constituent of ribosome"/>
    <property type="evidence" value="ECO:0007669"/>
    <property type="project" value="InterPro"/>
</dbReference>
<dbReference type="SMART" id="SM01403">
    <property type="entry name" value="Ribosomal_S10"/>
    <property type="match status" value="1"/>
</dbReference>
<evidence type="ECO:0000256" key="2">
    <source>
        <dbReference type="ARBA" id="ARBA00022980"/>
    </source>
</evidence>
<dbReference type="Pfam" id="PF00338">
    <property type="entry name" value="Ribosomal_S10"/>
    <property type="match status" value="1"/>
</dbReference>
<dbReference type="GO" id="GO:1990904">
    <property type="term" value="C:ribonucleoprotein complex"/>
    <property type="evidence" value="ECO:0007669"/>
    <property type="project" value="UniProtKB-KW"/>
</dbReference>
<feature type="region of interest" description="Disordered" evidence="4">
    <location>
        <begin position="38"/>
        <end position="57"/>
    </location>
</feature>
<dbReference type="GO" id="GO:0005840">
    <property type="term" value="C:ribosome"/>
    <property type="evidence" value="ECO:0007669"/>
    <property type="project" value="UniProtKB-KW"/>
</dbReference>
<dbReference type="PANTHER" id="PTHR11700">
    <property type="entry name" value="30S RIBOSOMAL PROTEIN S10 FAMILY MEMBER"/>
    <property type="match status" value="1"/>
</dbReference>
<evidence type="ECO:0000313" key="7">
    <source>
        <dbReference type="Proteomes" id="UP001219933"/>
    </source>
</evidence>
<dbReference type="GO" id="GO:0006412">
    <property type="term" value="P:translation"/>
    <property type="evidence" value="ECO:0007669"/>
    <property type="project" value="InterPro"/>
</dbReference>
<proteinExistence type="inferred from homology"/>
<dbReference type="SUPFAM" id="SSF54999">
    <property type="entry name" value="Ribosomal protein S10"/>
    <property type="match status" value="1"/>
</dbReference>
<name>A0AAF0J808_9BASI</name>
<dbReference type="InterPro" id="IPR036838">
    <property type="entry name" value="Ribosomal_uS10_dom_sf"/>
</dbReference>
<dbReference type="Gene3D" id="3.30.70.600">
    <property type="entry name" value="Ribosomal protein S10 domain"/>
    <property type="match status" value="1"/>
</dbReference>
<keyword evidence="2" id="KW-0689">Ribosomal protein</keyword>
<protein>
    <recommendedName>
        <fullName evidence="5">Small ribosomal subunit protein uS10 domain-containing protein</fullName>
    </recommendedName>
</protein>
<evidence type="ECO:0000256" key="4">
    <source>
        <dbReference type="SAM" id="MobiDB-lite"/>
    </source>
</evidence>
<dbReference type="InterPro" id="IPR001848">
    <property type="entry name" value="Ribosomal_uS10"/>
</dbReference>
<evidence type="ECO:0000259" key="5">
    <source>
        <dbReference type="SMART" id="SM01403"/>
    </source>
</evidence>
<reference evidence="6" key="1">
    <citation type="submission" date="2023-03" db="EMBL/GenBank/DDBJ databases">
        <title>Mating type loci evolution in Malassezia.</title>
        <authorList>
            <person name="Coelho M.A."/>
        </authorList>
    </citation>
    <scope>NUCLEOTIDE SEQUENCE</scope>
    <source>
        <strain evidence="6">CBS 11721</strain>
    </source>
</reference>
<dbReference type="AlphaFoldDB" id="A0AAF0J808"/>
<dbReference type="EMBL" id="CP119881">
    <property type="protein sequence ID" value="WFD36600.1"/>
    <property type="molecule type" value="Genomic_DNA"/>
</dbReference>
<sequence length="228" mass="24553">MMLLSRALLGRGAGAGVGVGVSAARQLSVLAPLRAQQSAGAQSGNAPATTTSSASPAEVDEIDIESLVPPVAAVPKTHGVHVATLHLRAYGTNKFELEFFSDFANRAAHALKIPTGGISSFPIRTSLWTVPRGPFVHKKSQENFWRRTHHKVIKVYDANDAVVDRWLHFLRIHEMPGIASKVELFRSYPLGVGAHMAGADEGAEAADPSHKDEIRRIADEFVRQHSAA</sequence>
<evidence type="ECO:0000313" key="6">
    <source>
        <dbReference type="EMBL" id="WFD36600.1"/>
    </source>
</evidence>
<keyword evidence="7" id="KW-1185">Reference proteome</keyword>
<gene>
    <name evidence="6" type="ORF">MCUN1_003483</name>
</gene>
<feature type="domain" description="Small ribosomal subunit protein uS10" evidence="5">
    <location>
        <begin position="84"/>
        <end position="183"/>
    </location>
</feature>